<comment type="caution">
    <text evidence="1">The sequence shown here is derived from an EMBL/GenBank/DDBJ whole genome shotgun (WGS) entry which is preliminary data.</text>
</comment>
<gene>
    <name evidence="1" type="ORF">EVAR_38178_1</name>
</gene>
<proteinExistence type="predicted"/>
<reference evidence="1 2" key="1">
    <citation type="journal article" date="2019" name="Commun. Biol.">
        <title>The bagworm genome reveals a unique fibroin gene that provides high tensile strength.</title>
        <authorList>
            <person name="Kono N."/>
            <person name="Nakamura H."/>
            <person name="Ohtoshi R."/>
            <person name="Tomita M."/>
            <person name="Numata K."/>
            <person name="Arakawa K."/>
        </authorList>
    </citation>
    <scope>NUCLEOTIDE SEQUENCE [LARGE SCALE GENOMIC DNA]</scope>
</reference>
<accession>A0A4C1WEX6</accession>
<dbReference type="EMBL" id="BGZK01000544">
    <property type="protein sequence ID" value="GBP49410.1"/>
    <property type="molecule type" value="Genomic_DNA"/>
</dbReference>
<organism evidence="1 2">
    <name type="scientific">Eumeta variegata</name>
    <name type="common">Bagworm moth</name>
    <name type="synonym">Eumeta japonica</name>
    <dbReference type="NCBI Taxonomy" id="151549"/>
    <lineage>
        <taxon>Eukaryota</taxon>
        <taxon>Metazoa</taxon>
        <taxon>Ecdysozoa</taxon>
        <taxon>Arthropoda</taxon>
        <taxon>Hexapoda</taxon>
        <taxon>Insecta</taxon>
        <taxon>Pterygota</taxon>
        <taxon>Neoptera</taxon>
        <taxon>Endopterygota</taxon>
        <taxon>Lepidoptera</taxon>
        <taxon>Glossata</taxon>
        <taxon>Ditrysia</taxon>
        <taxon>Tineoidea</taxon>
        <taxon>Psychidae</taxon>
        <taxon>Oiketicinae</taxon>
        <taxon>Eumeta</taxon>
    </lineage>
</organism>
<sequence length="174" mass="19182">MPKPPGRQCTWDEIGNKATLKLLLEEGPNATNKARLRATLMSEFGAAFHALPSPNFSTLLDANSLRVAVTLRSGCNVCEPHLCICGSTVEANGYHGLNCQRSSCRFPRHHALHDTIRRALISANVLYTLELPGFSRLNDDSDEWVSNACTRRFSSLNARCSSDSEARSALFFRA</sequence>
<evidence type="ECO:0000313" key="1">
    <source>
        <dbReference type="EMBL" id="GBP49410.1"/>
    </source>
</evidence>
<name>A0A4C1WEX6_EUMVA</name>
<dbReference type="AlphaFoldDB" id="A0A4C1WEX6"/>
<evidence type="ECO:0000313" key="2">
    <source>
        <dbReference type="Proteomes" id="UP000299102"/>
    </source>
</evidence>
<dbReference type="OrthoDB" id="2016582at2759"/>
<protein>
    <submittedName>
        <fullName evidence="1">Uncharacterized protein</fullName>
    </submittedName>
</protein>
<dbReference type="Proteomes" id="UP000299102">
    <property type="component" value="Unassembled WGS sequence"/>
</dbReference>
<keyword evidence="2" id="KW-1185">Reference proteome</keyword>